<reference evidence="2 3" key="1">
    <citation type="journal article" date="2018" name="BMC Genomics">
        <title>Genomic comparison of Trypanosoma conorhini and Trypanosoma rangeli to Trypanosoma cruzi strains of high and low virulence.</title>
        <authorList>
            <person name="Bradwell K.R."/>
            <person name="Koparde V.N."/>
            <person name="Matveyev A.V."/>
            <person name="Serrano M.G."/>
            <person name="Alves J.M."/>
            <person name="Parikh H."/>
            <person name="Huang B."/>
            <person name="Lee V."/>
            <person name="Espinosa-Alvarez O."/>
            <person name="Ortiz P.A."/>
            <person name="Costa-Martins A.G."/>
            <person name="Teixeira M.M."/>
            <person name="Buck G.A."/>
        </authorList>
    </citation>
    <scope>NUCLEOTIDE SEQUENCE [LARGE SCALE GENOMIC DNA]</scope>
    <source>
        <strain evidence="2 3">AM80</strain>
    </source>
</reference>
<organism evidence="2 3">
    <name type="scientific">Trypanosoma rangeli</name>
    <dbReference type="NCBI Taxonomy" id="5698"/>
    <lineage>
        <taxon>Eukaryota</taxon>
        <taxon>Discoba</taxon>
        <taxon>Euglenozoa</taxon>
        <taxon>Kinetoplastea</taxon>
        <taxon>Metakinetoplastina</taxon>
        <taxon>Trypanosomatida</taxon>
        <taxon>Trypanosomatidae</taxon>
        <taxon>Trypanosoma</taxon>
        <taxon>Herpetosoma</taxon>
    </lineage>
</organism>
<keyword evidence="1" id="KW-0812">Transmembrane</keyword>
<keyword evidence="3" id="KW-1185">Reference proteome</keyword>
<evidence type="ECO:0000313" key="2">
    <source>
        <dbReference type="EMBL" id="RNF05422.1"/>
    </source>
</evidence>
<keyword evidence="1" id="KW-0472">Membrane</keyword>
<dbReference type="Proteomes" id="UP000283634">
    <property type="component" value="Unassembled WGS sequence"/>
</dbReference>
<proteinExistence type="predicted"/>
<dbReference type="GeneID" id="40328565"/>
<dbReference type="OrthoDB" id="10502677at2759"/>
<dbReference type="AlphaFoldDB" id="A0A422NIW4"/>
<evidence type="ECO:0000256" key="1">
    <source>
        <dbReference type="SAM" id="Phobius"/>
    </source>
</evidence>
<gene>
    <name evidence="2" type="ORF">TraAM80_04632</name>
</gene>
<comment type="caution">
    <text evidence="2">The sequence shown here is derived from an EMBL/GenBank/DDBJ whole genome shotgun (WGS) entry which is preliminary data.</text>
</comment>
<feature type="transmembrane region" description="Helical" evidence="1">
    <location>
        <begin position="62"/>
        <end position="91"/>
    </location>
</feature>
<accession>A0A422NIW4</accession>
<dbReference type="EMBL" id="MKGL01000135">
    <property type="protein sequence ID" value="RNF05422.1"/>
    <property type="molecule type" value="Genomic_DNA"/>
</dbReference>
<sequence length="132" mass="14631">MITRAIPSSPWREVFCDEKPIDHKTKICNEGNCHFFGDAVLIPPRLATWCSGRFMHSGDLPLIVLAQGFIMCYAFCVAAHSLIFLPTLFLMRCSQGPSLSVALLLDALCNLVFDVGLVLALMMCCCCCCFLF</sequence>
<dbReference type="RefSeq" id="XP_029238681.1">
    <property type="nucleotide sequence ID" value="XM_029381555.1"/>
</dbReference>
<keyword evidence="1" id="KW-1133">Transmembrane helix</keyword>
<evidence type="ECO:0000313" key="3">
    <source>
        <dbReference type="Proteomes" id="UP000283634"/>
    </source>
</evidence>
<name>A0A422NIW4_TRYRA</name>
<protein>
    <submittedName>
        <fullName evidence="2">Uncharacterized protein</fullName>
    </submittedName>
</protein>